<dbReference type="GO" id="GO:0071897">
    <property type="term" value="P:DNA biosynthetic process"/>
    <property type="evidence" value="ECO:0007669"/>
    <property type="project" value="UniProtKB-ARBA"/>
</dbReference>
<name>A0A4C1WL45_EUMVA</name>
<sequence>MQCQTAAQLVNDGEIEGPLLIGHNVLKCEDMEIPMKSGISEKRPRRVLLAREKEVESFNTVKANSFSDSVLFTGSFGKEENETTRFCVDYRRLNDATKKDSIHYPELTIFLITTRDEIIFHLRSEKLLLSYGYKNFCLNLLDGVFCIKPPSFTPMPPPPRPPDDGLSPAAVRLHGHPPEAHPHVDMRV</sequence>
<dbReference type="Gene3D" id="3.10.10.10">
    <property type="entry name" value="HIV Type 1 Reverse Transcriptase, subunit A, domain 1"/>
    <property type="match status" value="1"/>
</dbReference>
<gene>
    <name evidence="2" type="ORF">EVAR_96285_1</name>
</gene>
<dbReference type="InterPro" id="IPR043502">
    <property type="entry name" value="DNA/RNA_pol_sf"/>
</dbReference>
<organism evidence="2 3">
    <name type="scientific">Eumeta variegata</name>
    <name type="common">Bagworm moth</name>
    <name type="synonym">Eumeta japonica</name>
    <dbReference type="NCBI Taxonomy" id="151549"/>
    <lineage>
        <taxon>Eukaryota</taxon>
        <taxon>Metazoa</taxon>
        <taxon>Ecdysozoa</taxon>
        <taxon>Arthropoda</taxon>
        <taxon>Hexapoda</taxon>
        <taxon>Insecta</taxon>
        <taxon>Pterygota</taxon>
        <taxon>Neoptera</taxon>
        <taxon>Endopterygota</taxon>
        <taxon>Lepidoptera</taxon>
        <taxon>Glossata</taxon>
        <taxon>Ditrysia</taxon>
        <taxon>Tineoidea</taxon>
        <taxon>Psychidae</taxon>
        <taxon>Oiketicinae</taxon>
        <taxon>Eumeta</taxon>
    </lineage>
</organism>
<feature type="compositionally biased region" description="Basic and acidic residues" evidence="1">
    <location>
        <begin position="176"/>
        <end position="188"/>
    </location>
</feature>
<keyword evidence="3" id="KW-1185">Reference proteome</keyword>
<dbReference type="AlphaFoldDB" id="A0A4C1WL45"/>
<dbReference type="EMBL" id="BGZK01000587">
    <property type="protein sequence ID" value="GBP51733.1"/>
    <property type="molecule type" value="Genomic_DNA"/>
</dbReference>
<proteinExistence type="predicted"/>
<evidence type="ECO:0000313" key="3">
    <source>
        <dbReference type="Proteomes" id="UP000299102"/>
    </source>
</evidence>
<comment type="caution">
    <text evidence="2">The sequence shown here is derived from an EMBL/GenBank/DDBJ whole genome shotgun (WGS) entry which is preliminary data.</text>
</comment>
<reference evidence="2 3" key="1">
    <citation type="journal article" date="2019" name="Commun. Biol.">
        <title>The bagworm genome reveals a unique fibroin gene that provides high tensile strength.</title>
        <authorList>
            <person name="Kono N."/>
            <person name="Nakamura H."/>
            <person name="Ohtoshi R."/>
            <person name="Tomita M."/>
            <person name="Numata K."/>
            <person name="Arakawa K."/>
        </authorList>
    </citation>
    <scope>NUCLEOTIDE SEQUENCE [LARGE SCALE GENOMIC DNA]</scope>
</reference>
<evidence type="ECO:0000256" key="1">
    <source>
        <dbReference type="SAM" id="MobiDB-lite"/>
    </source>
</evidence>
<protein>
    <submittedName>
        <fullName evidence="2">Uncharacterized protein</fullName>
    </submittedName>
</protein>
<accession>A0A4C1WL45</accession>
<dbReference type="SUPFAM" id="SSF56672">
    <property type="entry name" value="DNA/RNA polymerases"/>
    <property type="match status" value="1"/>
</dbReference>
<evidence type="ECO:0000313" key="2">
    <source>
        <dbReference type="EMBL" id="GBP51733.1"/>
    </source>
</evidence>
<dbReference type="Proteomes" id="UP000299102">
    <property type="component" value="Unassembled WGS sequence"/>
</dbReference>
<feature type="region of interest" description="Disordered" evidence="1">
    <location>
        <begin position="155"/>
        <end position="188"/>
    </location>
</feature>